<dbReference type="AlphaFoldDB" id="A0A7C3J538"/>
<evidence type="ECO:0000256" key="1">
    <source>
        <dbReference type="SAM" id="Phobius"/>
    </source>
</evidence>
<sequence>MELGSLIQLLFGAVFIIIGIVFGIMMRNAIKSPNINNIGRLLLLITVGVLVAGGVYIVLKVILAA</sequence>
<name>A0A7C3J538_9CREN</name>
<evidence type="ECO:0000313" key="2">
    <source>
        <dbReference type="EMBL" id="HFK21261.1"/>
    </source>
</evidence>
<organism evidence="2">
    <name type="scientific">Candidatus Methanomethylicus mesodigestus</name>
    <dbReference type="NCBI Taxonomy" id="1867258"/>
    <lineage>
        <taxon>Archaea</taxon>
        <taxon>Thermoproteota</taxon>
        <taxon>Methanosuratincolia</taxon>
        <taxon>Candidatus Methanomethylicales</taxon>
        <taxon>Candidatus Methanomethylicaceae</taxon>
        <taxon>Candidatus Methanomethylicus</taxon>
    </lineage>
</organism>
<dbReference type="EMBL" id="DSTX01000013">
    <property type="protein sequence ID" value="HFK21261.1"/>
    <property type="molecule type" value="Genomic_DNA"/>
</dbReference>
<keyword evidence="1" id="KW-1133">Transmembrane helix</keyword>
<keyword evidence="1" id="KW-0812">Transmembrane</keyword>
<feature type="transmembrane region" description="Helical" evidence="1">
    <location>
        <begin position="38"/>
        <end position="59"/>
    </location>
</feature>
<accession>A0A7C3J538</accession>
<proteinExistence type="predicted"/>
<comment type="caution">
    <text evidence="2">The sequence shown here is derived from an EMBL/GenBank/DDBJ whole genome shotgun (WGS) entry which is preliminary data.</text>
</comment>
<keyword evidence="1" id="KW-0472">Membrane</keyword>
<protein>
    <submittedName>
        <fullName evidence="2">Uncharacterized protein</fullName>
    </submittedName>
</protein>
<gene>
    <name evidence="2" type="ORF">ENS19_08320</name>
</gene>
<feature type="transmembrane region" description="Helical" evidence="1">
    <location>
        <begin position="6"/>
        <end position="26"/>
    </location>
</feature>
<reference evidence="2" key="1">
    <citation type="journal article" date="2020" name="mSystems">
        <title>Genome- and Community-Level Interaction Insights into Carbon Utilization and Element Cycling Functions of Hydrothermarchaeota in Hydrothermal Sediment.</title>
        <authorList>
            <person name="Zhou Z."/>
            <person name="Liu Y."/>
            <person name="Xu W."/>
            <person name="Pan J."/>
            <person name="Luo Z.H."/>
            <person name="Li M."/>
        </authorList>
    </citation>
    <scope>NUCLEOTIDE SEQUENCE [LARGE SCALE GENOMIC DNA]</scope>
    <source>
        <strain evidence="2">SpSt-468</strain>
    </source>
</reference>